<evidence type="ECO:0000259" key="10">
    <source>
        <dbReference type="PROSITE" id="PS51710"/>
    </source>
</evidence>
<keyword evidence="6" id="KW-0378">Hydrolase</keyword>
<dbReference type="PROSITE" id="PS51881">
    <property type="entry name" value="OCT"/>
    <property type="match status" value="1"/>
</dbReference>
<dbReference type="SUPFAM" id="SSF102741">
    <property type="entry name" value="Obg GTP-binding protein C-terminal domain"/>
    <property type="match status" value="1"/>
</dbReference>
<dbReference type="PRINTS" id="PR00326">
    <property type="entry name" value="GTP1OBG"/>
</dbReference>
<evidence type="ECO:0000256" key="6">
    <source>
        <dbReference type="ARBA" id="ARBA00022801"/>
    </source>
</evidence>
<evidence type="ECO:0000256" key="3">
    <source>
        <dbReference type="ARBA" id="ARBA00022490"/>
    </source>
</evidence>
<dbReference type="InterPro" id="IPR006073">
    <property type="entry name" value="GTP-bd"/>
</dbReference>
<dbReference type="NCBIfam" id="TIGR03595">
    <property type="entry name" value="Obg_CgtA_exten"/>
    <property type="match status" value="1"/>
</dbReference>
<dbReference type="EMBL" id="CAEZYR010000090">
    <property type="protein sequence ID" value="CAB4757129.1"/>
    <property type="molecule type" value="Genomic_DNA"/>
</dbReference>
<keyword evidence="3" id="KW-0963">Cytoplasm</keyword>
<dbReference type="EMBL" id="CAFBMH010000023">
    <property type="protein sequence ID" value="CAB4901899.1"/>
    <property type="molecule type" value="Genomic_DNA"/>
</dbReference>
<dbReference type="FunFam" id="2.70.210.12:FF:000001">
    <property type="entry name" value="GTPase Obg"/>
    <property type="match status" value="1"/>
</dbReference>
<evidence type="ECO:0000259" key="11">
    <source>
        <dbReference type="PROSITE" id="PS51881"/>
    </source>
</evidence>
<accession>A0A6J7PU12</accession>
<evidence type="ECO:0000313" key="14">
    <source>
        <dbReference type="EMBL" id="CAB4835389.1"/>
    </source>
</evidence>
<dbReference type="Pfam" id="PF09269">
    <property type="entry name" value="DUF1967"/>
    <property type="match status" value="1"/>
</dbReference>
<evidence type="ECO:0000313" key="16">
    <source>
        <dbReference type="EMBL" id="CAB5007079.1"/>
    </source>
</evidence>
<keyword evidence="5" id="KW-0547">Nucleotide-binding</keyword>
<proteinExistence type="inferred from homology"/>
<feature type="region of interest" description="Disordered" evidence="9">
    <location>
        <begin position="77"/>
        <end position="97"/>
    </location>
</feature>
<dbReference type="InterPro" id="IPR015349">
    <property type="entry name" value="OCT_dom"/>
</dbReference>
<evidence type="ECO:0000256" key="8">
    <source>
        <dbReference type="ARBA" id="ARBA00023134"/>
    </source>
</evidence>
<evidence type="ECO:0000256" key="5">
    <source>
        <dbReference type="ARBA" id="ARBA00022741"/>
    </source>
</evidence>
<dbReference type="PROSITE" id="PS51883">
    <property type="entry name" value="OBG"/>
    <property type="match status" value="1"/>
</dbReference>
<dbReference type="InterPro" id="IPR006074">
    <property type="entry name" value="GTP1-OBG_CS"/>
</dbReference>
<dbReference type="InterPro" id="IPR014100">
    <property type="entry name" value="GTP-bd_Obg/CgtA"/>
</dbReference>
<dbReference type="InterPro" id="IPR036346">
    <property type="entry name" value="GTP-bd_prot_GTP1/OBG_C_sf"/>
</dbReference>
<evidence type="ECO:0000256" key="1">
    <source>
        <dbReference type="ARBA" id="ARBA00001946"/>
    </source>
</evidence>
<sequence>MRGAVPLAWCAVSGFVDECGCNVRGGDGGAGCVSFRRESYVPKGGPDGGDGGSGGSVWLVADHNVASLLAFRDHPHRRAENGTHGSGKQKHGHGGDDTIVPVPMGTIVYDHDGEFLADLSAHGDRWLAARGGEGGKGNSRFLSNKRRAPAFAEQGEVGEERWLRLELKLLADVAIVGYPNVGKSTFIAAVSAAKPKIADYPFTTLEPNLGVVRLDDGFEMVLADIPGLIEGASEGRGLGHRFLRHVERARVMLVLLDLAMADGTTPDRQLEVLLHELEAYRPELLERPRVVVGSRADVAPDDVVFDGPHISAITGAAVRPVLGALASAVREAREESVERDGVIIHRPEGESIRIERVDEHAFVVHGRPAIRAVSLSDMNNIDALDHMRARLKKIGVNRALVRAGVRIGDVVHIGDFSFEYEEE</sequence>
<keyword evidence="4" id="KW-0479">Metal-binding</keyword>
<dbReference type="GO" id="GO:0000287">
    <property type="term" value="F:magnesium ion binding"/>
    <property type="evidence" value="ECO:0007669"/>
    <property type="project" value="InterPro"/>
</dbReference>
<evidence type="ECO:0000256" key="7">
    <source>
        <dbReference type="ARBA" id="ARBA00022842"/>
    </source>
</evidence>
<dbReference type="EMBL" id="CAFABA010000124">
    <property type="protein sequence ID" value="CAB4835389.1"/>
    <property type="molecule type" value="Genomic_DNA"/>
</dbReference>
<dbReference type="PANTHER" id="PTHR11702:SF31">
    <property type="entry name" value="MITOCHONDRIAL RIBOSOME-ASSOCIATED GTPASE 2"/>
    <property type="match status" value="1"/>
</dbReference>
<protein>
    <submittedName>
        <fullName evidence="16">Unannotated protein</fullName>
    </submittedName>
</protein>
<keyword evidence="8" id="KW-0342">GTP-binding</keyword>
<dbReference type="PANTHER" id="PTHR11702">
    <property type="entry name" value="DEVELOPMENTALLY REGULATED GTP-BINDING PROTEIN-RELATED"/>
    <property type="match status" value="1"/>
</dbReference>
<evidence type="ECO:0000256" key="4">
    <source>
        <dbReference type="ARBA" id="ARBA00022723"/>
    </source>
</evidence>
<dbReference type="CDD" id="cd01898">
    <property type="entry name" value="Obg"/>
    <property type="match status" value="1"/>
</dbReference>
<reference evidence="16" key="1">
    <citation type="submission" date="2020-05" db="EMBL/GenBank/DDBJ databases">
        <authorList>
            <person name="Chiriac C."/>
            <person name="Salcher M."/>
            <person name="Ghai R."/>
            <person name="Kavagutti S V."/>
        </authorList>
    </citation>
    <scope>NUCLEOTIDE SEQUENCE</scope>
</reference>
<dbReference type="AlphaFoldDB" id="A0A6J7PU12"/>
<dbReference type="Gene3D" id="2.70.210.12">
    <property type="entry name" value="GTP1/OBG domain"/>
    <property type="match status" value="1"/>
</dbReference>
<dbReference type="SUPFAM" id="SSF82051">
    <property type="entry name" value="Obg GTP-binding protein N-terminal domain"/>
    <property type="match status" value="1"/>
</dbReference>
<dbReference type="InterPro" id="IPR006169">
    <property type="entry name" value="GTP1_OBG_dom"/>
</dbReference>
<organism evidence="16">
    <name type="scientific">freshwater metagenome</name>
    <dbReference type="NCBI Taxonomy" id="449393"/>
    <lineage>
        <taxon>unclassified sequences</taxon>
        <taxon>metagenomes</taxon>
        <taxon>ecological metagenomes</taxon>
    </lineage>
</organism>
<comment type="cofactor">
    <cofactor evidence="1">
        <name>Mg(2+)</name>
        <dbReference type="ChEBI" id="CHEBI:18420"/>
    </cofactor>
</comment>
<dbReference type="NCBIfam" id="TIGR02729">
    <property type="entry name" value="Obg_CgtA"/>
    <property type="match status" value="1"/>
</dbReference>
<dbReference type="InterPro" id="IPR036726">
    <property type="entry name" value="GTP1_OBG_dom_sf"/>
</dbReference>
<dbReference type="EMBL" id="CAFBOS010000139">
    <property type="protein sequence ID" value="CAB5007079.1"/>
    <property type="molecule type" value="Genomic_DNA"/>
</dbReference>
<keyword evidence="7" id="KW-0460">Magnesium</keyword>
<feature type="domain" description="OCT" evidence="11">
    <location>
        <begin position="344"/>
        <end position="422"/>
    </location>
</feature>
<dbReference type="InterPro" id="IPR045086">
    <property type="entry name" value="OBG_GTPase"/>
</dbReference>
<evidence type="ECO:0000256" key="2">
    <source>
        <dbReference type="ARBA" id="ARBA00007699"/>
    </source>
</evidence>
<dbReference type="Gene3D" id="3.30.300.350">
    <property type="entry name" value="GTP-binding protein OBG, C-terminal domain"/>
    <property type="match status" value="1"/>
</dbReference>
<feature type="domain" description="Obg" evidence="12">
    <location>
        <begin position="13"/>
        <end position="170"/>
    </location>
</feature>
<dbReference type="GO" id="GO:0005525">
    <property type="term" value="F:GTP binding"/>
    <property type="evidence" value="ECO:0007669"/>
    <property type="project" value="UniProtKB-KW"/>
</dbReference>
<dbReference type="NCBIfam" id="NF008954">
    <property type="entry name" value="PRK12296.1"/>
    <property type="match status" value="1"/>
</dbReference>
<evidence type="ECO:0000313" key="13">
    <source>
        <dbReference type="EMBL" id="CAB4757129.1"/>
    </source>
</evidence>
<dbReference type="Pfam" id="PF01926">
    <property type="entry name" value="MMR_HSR1"/>
    <property type="match status" value="1"/>
</dbReference>
<dbReference type="InterPro" id="IPR031167">
    <property type="entry name" value="G_OBG"/>
</dbReference>
<evidence type="ECO:0000313" key="15">
    <source>
        <dbReference type="EMBL" id="CAB4901899.1"/>
    </source>
</evidence>
<dbReference type="NCBIfam" id="NF008956">
    <property type="entry name" value="PRK12299.1"/>
    <property type="match status" value="1"/>
</dbReference>
<comment type="similarity">
    <text evidence="2">Belongs to the TRAFAC class OBG-HflX-like GTPase superfamily. OBG GTPase family.</text>
</comment>
<dbReference type="SUPFAM" id="SSF52540">
    <property type="entry name" value="P-loop containing nucleoside triphosphate hydrolases"/>
    <property type="match status" value="1"/>
</dbReference>
<evidence type="ECO:0000256" key="9">
    <source>
        <dbReference type="SAM" id="MobiDB-lite"/>
    </source>
</evidence>
<dbReference type="PROSITE" id="PS00905">
    <property type="entry name" value="GTP1_OBG"/>
    <property type="match status" value="1"/>
</dbReference>
<dbReference type="HAMAP" id="MF_01454">
    <property type="entry name" value="GTPase_Obg"/>
    <property type="match status" value="1"/>
</dbReference>
<dbReference type="NCBIfam" id="NF008955">
    <property type="entry name" value="PRK12297.1"/>
    <property type="match status" value="1"/>
</dbReference>
<evidence type="ECO:0000259" key="12">
    <source>
        <dbReference type="PROSITE" id="PS51883"/>
    </source>
</evidence>
<dbReference type="PROSITE" id="PS51710">
    <property type="entry name" value="G_OBG"/>
    <property type="match status" value="1"/>
</dbReference>
<name>A0A6J7PU12_9ZZZZ</name>
<gene>
    <name evidence="13" type="ORF">UFOPK2754_02174</name>
    <name evidence="14" type="ORF">UFOPK3139_02438</name>
    <name evidence="15" type="ORF">UFOPK3543_00911</name>
    <name evidence="16" type="ORF">UFOPK3967_02033</name>
</gene>
<dbReference type="InterPro" id="IPR027417">
    <property type="entry name" value="P-loop_NTPase"/>
</dbReference>
<dbReference type="GO" id="GO:0003924">
    <property type="term" value="F:GTPase activity"/>
    <property type="evidence" value="ECO:0007669"/>
    <property type="project" value="InterPro"/>
</dbReference>
<dbReference type="Gene3D" id="3.40.50.300">
    <property type="entry name" value="P-loop containing nucleotide triphosphate hydrolases"/>
    <property type="match status" value="1"/>
</dbReference>
<feature type="domain" description="OBG-type G" evidence="10">
    <location>
        <begin position="171"/>
        <end position="297"/>
    </location>
</feature>
<dbReference type="Pfam" id="PF01018">
    <property type="entry name" value="GTP1_OBG"/>
    <property type="match status" value="1"/>
</dbReference>